<evidence type="ECO:0000256" key="2">
    <source>
        <dbReference type="ARBA" id="ARBA00004117"/>
    </source>
</evidence>
<keyword evidence="17" id="KW-0282">Flagellum</keyword>
<proteinExistence type="inferred from homology"/>
<evidence type="ECO:0000256" key="8">
    <source>
        <dbReference type="ARBA" id="ARBA00022989"/>
    </source>
</evidence>
<dbReference type="OrthoDB" id="8554211at2"/>
<protein>
    <recommendedName>
        <fullName evidence="5 12">Flagellar M-ring protein</fullName>
    </recommendedName>
</protein>
<dbReference type="InterPro" id="IPR045851">
    <property type="entry name" value="AMP-bd_C_sf"/>
</dbReference>
<evidence type="ECO:0000259" key="15">
    <source>
        <dbReference type="Pfam" id="PF01514"/>
    </source>
</evidence>
<feature type="domain" description="Flagellar M-ring N-terminal" evidence="15">
    <location>
        <begin position="67"/>
        <end position="243"/>
    </location>
</feature>
<dbReference type="EMBL" id="BJXJ01000010">
    <property type="protein sequence ID" value="GEM75180.1"/>
    <property type="molecule type" value="Genomic_DNA"/>
</dbReference>
<feature type="domain" description="Flagellar M-ring C-terminal" evidence="16">
    <location>
        <begin position="277"/>
        <end position="433"/>
    </location>
</feature>
<dbReference type="GO" id="GO:0003774">
    <property type="term" value="F:cytoskeletal motor activity"/>
    <property type="evidence" value="ECO:0007669"/>
    <property type="project" value="InterPro"/>
</dbReference>
<comment type="similarity">
    <text evidence="4 12">Belongs to the FliF family.</text>
</comment>
<comment type="function">
    <text evidence="1 12">The M ring may be actively involved in energy transduction.</text>
</comment>
<sequence length="590" mass="65075">MSELSTQVTGNSVLQASATQKLPTSNSVYEVTDKVKQWWSSSQRNLILSAVLAAVIAAIIVVALWSSSQSYRPLYSQQERFDIGEIISVLESENISYRMQEQNGQVLVPEGEVARIRMLLAAKGVKAQLPTGLESLKEDSALGTSQFMETARYRHGLEGELVRTIMSLHAVANARVHLAIPKQTLFVRQNAESPSASVMLELTPSEDLKSEQVEAIINLVVGSVTGMKPELVSVVDQYGRLLSADVASAETGKVNAKYLDYQKTVEKQIIQRAADMLTPIVGPSNFRVQVAADMNFSQVEETQEILDNEPVVRNEHSIQNNSVDQIALGVPGSLSNQPPVTGEEPVKGKDNQNSSSRSEINRQYAVGSSVRRTQYQQGKIEKISVSVLLNSQSAPDGVAWGDADKAQISTLITDAVGISDERGDRLSLMTFQFTPIEIGVPPSQPWWQNPMVQQPLRYLIGGVLGLAMIMFVLRPLIKHLTGSVSSQKQDTELEFAELQKAPEPEIKDLQTRQELEYEEDLNRRLSEKGISSSTGLDIKNDMLPPSDSPLEIQLKHLQLIANEEPERVAEILKQWVNINEHSTVDVSTNI</sequence>
<feature type="transmembrane region" description="Helical" evidence="14">
    <location>
        <begin position="46"/>
        <end position="65"/>
    </location>
</feature>
<reference evidence="17 18" key="1">
    <citation type="submission" date="2019-07" db="EMBL/GenBank/DDBJ databases">
        <title>Whole genome shotgun sequence of Vibrio sagamiensis NBRC 104589.</title>
        <authorList>
            <person name="Hosoyama A."/>
            <person name="Uohara A."/>
            <person name="Ohji S."/>
            <person name="Ichikawa N."/>
        </authorList>
    </citation>
    <scope>NUCLEOTIDE SEQUENCE [LARGE SCALE GENOMIC DNA]</scope>
    <source>
        <strain evidence="17 18">NBRC 104589</strain>
    </source>
</reference>
<dbReference type="Pfam" id="PF08345">
    <property type="entry name" value="YscJ_FliF_C"/>
    <property type="match status" value="1"/>
</dbReference>
<dbReference type="InterPro" id="IPR043427">
    <property type="entry name" value="YscJ/FliF"/>
</dbReference>
<evidence type="ECO:0000256" key="11">
    <source>
        <dbReference type="ARBA" id="ARBA00025936"/>
    </source>
</evidence>
<dbReference type="Gene3D" id="3.30.300.30">
    <property type="match status" value="1"/>
</dbReference>
<evidence type="ECO:0000256" key="13">
    <source>
        <dbReference type="SAM" id="MobiDB-lite"/>
    </source>
</evidence>
<dbReference type="InterPro" id="IPR000067">
    <property type="entry name" value="FlgMring_FliF"/>
</dbReference>
<keyword evidence="6" id="KW-1003">Cell membrane</keyword>
<keyword evidence="7 14" id="KW-0812">Transmembrane</keyword>
<evidence type="ECO:0000256" key="7">
    <source>
        <dbReference type="ARBA" id="ARBA00022692"/>
    </source>
</evidence>
<keyword evidence="10 12" id="KW-0975">Bacterial flagellum</keyword>
<dbReference type="GO" id="GO:0009431">
    <property type="term" value="C:bacterial-type flagellum basal body, MS ring"/>
    <property type="evidence" value="ECO:0007669"/>
    <property type="project" value="InterPro"/>
</dbReference>
<evidence type="ECO:0000256" key="6">
    <source>
        <dbReference type="ARBA" id="ARBA00022475"/>
    </source>
</evidence>
<evidence type="ECO:0000256" key="4">
    <source>
        <dbReference type="ARBA" id="ARBA00007971"/>
    </source>
</evidence>
<dbReference type="GO" id="GO:0071973">
    <property type="term" value="P:bacterial-type flagellum-dependent cell motility"/>
    <property type="evidence" value="ECO:0007669"/>
    <property type="project" value="InterPro"/>
</dbReference>
<organism evidence="17 18">
    <name type="scientific">Vibrio sagamiensis NBRC 104589</name>
    <dbReference type="NCBI Taxonomy" id="1219064"/>
    <lineage>
        <taxon>Bacteria</taxon>
        <taxon>Pseudomonadati</taxon>
        <taxon>Pseudomonadota</taxon>
        <taxon>Gammaproteobacteria</taxon>
        <taxon>Vibrionales</taxon>
        <taxon>Vibrionaceae</taxon>
        <taxon>Vibrio</taxon>
    </lineage>
</organism>
<dbReference type="Pfam" id="PF01514">
    <property type="entry name" value="YscJ_FliF"/>
    <property type="match status" value="1"/>
</dbReference>
<comment type="caution">
    <text evidence="17">The sequence shown here is derived from an EMBL/GenBank/DDBJ whole genome shotgun (WGS) entry which is preliminary data.</text>
</comment>
<evidence type="ECO:0000256" key="3">
    <source>
        <dbReference type="ARBA" id="ARBA00004651"/>
    </source>
</evidence>
<evidence type="ECO:0000256" key="10">
    <source>
        <dbReference type="ARBA" id="ARBA00023143"/>
    </source>
</evidence>
<evidence type="ECO:0000256" key="14">
    <source>
        <dbReference type="SAM" id="Phobius"/>
    </source>
</evidence>
<evidence type="ECO:0000256" key="9">
    <source>
        <dbReference type="ARBA" id="ARBA00023136"/>
    </source>
</evidence>
<keyword evidence="17" id="KW-0966">Cell projection</keyword>
<keyword evidence="17" id="KW-0969">Cilium</keyword>
<comment type="subcellular location">
    <subcellularLocation>
        <location evidence="2 12">Bacterial flagellum basal body</location>
    </subcellularLocation>
    <subcellularLocation>
        <location evidence="3">Cell membrane</location>
        <topology evidence="3">Multi-pass membrane protein</topology>
    </subcellularLocation>
</comment>
<dbReference type="PRINTS" id="PR01009">
    <property type="entry name" value="FLGMRINGFLIF"/>
</dbReference>
<dbReference type="InterPro" id="IPR013556">
    <property type="entry name" value="Flag_M-ring_C"/>
</dbReference>
<accession>A0A511QCZ8</accession>
<dbReference type="AlphaFoldDB" id="A0A511QCZ8"/>
<dbReference type="RefSeq" id="WP_039982478.1">
    <property type="nucleotide sequence ID" value="NZ_BAOJ01000109.1"/>
</dbReference>
<evidence type="ECO:0000256" key="5">
    <source>
        <dbReference type="ARBA" id="ARBA00017949"/>
    </source>
</evidence>
<dbReference type="NCBIfam" id="TIGR00206">
    <property type="entry name" value="fliF"/>
    <property type="match status" value="1"/>
</dbReference>
<comment type="subunit">
    <text evidence="11">The basal body constitutes a major portion of the flagellar organelle and consists of four rings (L,P,S, and M) mounted on a central rod. The M ring is integral to the inner membrane of the cell and may be connected to the flagellar rod via the S ring. The S (supramembrane ring) lies just distal to the M ring. The L and P rings lie in the outer membrane and the periplasmic space, respectively.</text>
</comment>
<dbReference type="InterPro" id="IPR006182">
    <property type="entry name" value="FliF_N_dom"/>
</dbReference>
<feature type="region of interest" description="Disordered" evidence="13">
    <location>
        <begin position="328"/>
        <end position="363"/>
    </location>
</feature>
<dbReference type="PANTHER" id="PTHR30046:SF0">
    <property type="entry name" value="FLAGELLAR M-RING PROTEIN"/>
    <property type="match status" value="1"/>
</dbReference>
<name>A0A511QCZ8_9VIBR</name>
<dbReference type="PANTHER" id="PTHR30046">
    <property type="entry name" value="FLAGELLAR M-RING PROTEIN"/>
    <property type="match status" value="1"/>
</dbReference>
<evidence type="ECO:0000256" key="1">
    <source>
        <dbReference type="ARBA" id="ARBA00003820"/>
    </source>
</evidence>
<evidence type="ECO:0000259" key="16">
    <source>
        <dbReference type="Pfam" id="PF08345"/>
    </source>
</evidence>
<keyword evidence="18" id="KW-1185">Reference proteome</keyword>
<keyword evidence="9 14" id="KW-0472">Membrane</keyword>
<gene>
    <name evidence="17" type="ORF">VSA01S_12920</name>
</gene>
<keyword evidence="8 14" id="KW-1133">Transmembrane helix</keyword>
<evidence type="ECO:0000313" key="18">
    <source>
        <dbReference type="Proteomes" id="UP000321922"/>
    </source>
</evidence>
<dbReference type="PIRSF" id="PIRSF004862">
    <property type="entry name" value="FliF"/>
    <property type="match status" value="1"/>
</dbReference>
<dbReference type="GO" id="GO:0005886">
    <property type="term" value="C:plasma membrane"/>
    <property type="evidence" value="ECO:0007669"/>
    <property type="project" value="UniProtKB-SubCell"/>
</dbReference>
<dbReference type="Proteomes" id="UP000321922">
    <property type="component" value="Unassembled WGS sequence"/>
</dbReference>
<evidence type="ECO:0000256" key="12">
    <source>
        <dbReference type="PIRNR" id="PIRNR004862"/>
    </source>
</evidence>
<evidence type="ECO:0000313" key="17">
    <source>
        <dbReference type="EMBL" id="GEM75180.1"/>
    </source>
</evidence>